<protein>
    <submittedName>
        <fullName evidence="1">Uncharacterized protein</fullName>
    </submittedName>
</protein>
<accession>A0ACB8T155</accession>
<keyword evidence="2" id="KW-1185">Reference proteome</keyword>
<sequence>MAHSNSRSVGQRLPNDDTPRIRDARAHPYHSPRRGTAQRAPAEPTPRTPAAIEPAPRTPLFLPDTPAPEESEELEEILSPLYLRPGMLGRPLYTPLPPTPSAPGLPPTPRRLPLAPPAFDPAHPPSLRDLPAPLDGDAPPGAFWLARTGPARAWAPRSAGSPPALVVVGLLPPPPRGGLPVALWVRPYVEGEWQPGMWLATTGARAAWDVYRGTRAPQFFKITRAADGATVALQPHGRQPVPLVFRAHPGVSGPPTDQQQAGSSVARRDAPSSIQIQQLSSRRR</sequence>
<proteinExistence type="predicted"/>
<reference evidence="1" key="2">
    <citation type="journal article" date="2022" name="New Phytol.">
        <title>Evolutionary transition to the ectomycorrhizal habit in the genomes of a hyperdiverse lineage of mushroom-forming fungi.</title>
        <authorList>
            <person name="Looney B."/>
            <person name="Miyauchi S."/>
            <person name="Morin E."/>
            <person name="Drula E."/>
            <person name="Courty P.E."/>
            <person name="Kohler A."/>
            <person name="Kuo A."/>
            <person name="LaButti K."/>
            <person name="Pangilinan J."/>
            <person name="Lipzen A."/>
            <person name="Riley R."/>
            <person name="Andreopoulos W."/>
            <person name="He G."/>
            <person name="Johnson J."/>
            <person name="Nolan M."/>
            <person name="Tritt A."/>
            <person name="Barry K.W."/>
            <person name="Grigoriev I.V."/>
            <person name="Nagy L.G."/>
            <person name="Hibbett D."/>
            <person name="Henrissat B."/>
            <person name="Matheny P.B."/>
            <person name="Labbe J."/>
            <person name="Martin F.M."/>
        </authorList>
    </citation>
    <scope>NUCLEOTIDE SEQUENCE</scope>
    <source>
        <strain evidence="1">HHB10654</strain>
    </source>
</reference>
<dbReference type="EMBL" id="MU277210">
    <property type="protein sequence ID" value="KAI0061831.1"/>
    <property type="molecule type" value="Genomic_DNA"/>
</dbReference>
<gene>
    <name evidence="1" type="ORF">BV25DRAFT_1838700</name>
</gene>
<reference evidence="1" key="1">
    <citation type="submission" date="2021-03" db="EMBL/GenBank/DDBJ databases">
        <authorList>
            <consortium name="DOE Joint Genome Institute"/>
            <person name="Ahrendt S."/>
            <person name="Looney B.P."/>
            <person name="Miyauchi S."/>
            <person name="Morin E."/>
            <person name="Drula E."/>
            <person name="Courty P.E."/>
            <person name="Chicoki N."/>
            <person name="Fauchery L."/>
            <person name="Kohler A."/>
            <person name="Kuo A."/>
            <person name="Labutti K."/>
            <person name="Pangilinan J."/>
            <person name="Lipzen A."/>
            <person name="Riley R."/>
            <person name="Andreopoulos W."/>
            <person name="He G."/>
            <person name="Johnson J."/>
            <person name="Barry K.W."/>
            <person name="Grigoriev I.V."/>
            <person name="Nagy L."/>
            <person name="Hibbett D."/>
            <person name="Henrissat B."/>
            <person name="Matheny P.B."/>
            <person name="Labbe J."/>
            <person name="Martin F."/>
        </authorList>
    </citation>
    <scope>NUCLEOTIDE SEQUENCE</scope>
    <source>
        <strain evidence="1">HHB10654</strain>
    </source>
</reference>
<name>A0ACB8T155_9AGAM</name>
<dbReference type="Proteomes" id="UP000814140">
    <property type="component" value="Unassembled WGS sequence"/>
</dbReference>
<comment type="caution">
    <text evidence="1">The sequence shown here is derived from an EMBL/GenBank/DDBJ whole genome shotgun (WGS) entry which is preliminary data.</text>
</comment>
<evidence type="ECO:0000313" key="1">
    <source>
        <dbReference type="EMBL" id="KAI0061831.1"/>
    </source>
</evidence>
<organism evidence="1 2">
    <name type="scientific">Artomyces pyxidatus</name>
    <dbReference type="NCBI Taxonomy" id="48021"/>
    <lineage>
        <taxon>Eukaryota</taxon>
        <taxon>Fungi</taxon>
        <taxon>Dikarya</taxon>
        <taxon>Basidiomycota</taxon>
        <taxon>Agaricomycotina</taxon>
        <taxon>Agaricomycetes</taxon>
        <taxon>Russulales</taxon>
        <taxon>Auriscalpiaceae</taxon>
        <taxon>Artomyces</taxon>
    </lineage>
</organism>
<evidence type="ECO:0000313" key="2">
    <source>
        <dbReference type="Proteomes" id="UP000814140"/>
    </source>
</evidence>